<gene>
    <name evidence="2" type="primary">AVEN_203532_1</name>
    <name evidence="1" type="ORF">CDAR_178681</name>
    <name evidence="2" type="ORF">CDAR_178821</name>
</gene>
<sequence length="262" mass="29133">MTESSESGAQQVARVAVKESKSRHMVSTNGMPIHASWSNYRDCKISPCGFRLTNGRASCDLEAQRLRDLISGMQLGDRRPSRFLLEMRSKEDARINDDLLKSSFLPRLPTNVQQILAISNDNLDKLSEMADGIMSTSSAPPVHETSQEVVIKNVLQADPDKLRILITAGTTGSSNNEQQNVDPHVLTRRKTSSAVIQKKDGARRRGDDEVMIQRLYLIDKTSSSRNLIDTGDDVSVVPHSAHKTSCADTIICCEWNRDPNVW</sequence>
<reference evidence="2 3" key="1">
    <citation type="submission" date="2021-06" db="EMBL/GenBank/DDBJ databases">
        <title>Caerostris darwini draft genome.</title>
        <authorList>
            <person name="Kono N."/>
            <person name="Arakawa K."/>
        </authorList>
    </citation>
    <scope>NUCLEOTIDE SEQUENCE [LARGE SCALE GENOMIC DNA]</scope>
</reference>
<name>A0AAV4PEV5_9ARAC</name>
<dbReference type="AlphaFoldDB" id="A0AAV4PEV5"/>
<evidence type="ECO:0000313" key="1">
    <source>
        <dbReference type="EMBL" id="GIX95129.1"/>
    </source>
</evidence>
<evidence type="ECO:0000313" key="2">
    <source>
        <dbReference type="EMBL" id="GIX95149.1"/>
    </source>
</evidence>
<dbReference type="EMBL" id="BPLQ01002703">
    <property type="protein sequence ID" value="GIX95149.1"/>
    <property type="molecule type" value="Genomic_DNA"/>
</dbReference>
<evidence type="ECO:0000313" key="3">
    <source>
        <dbReference type="Proteomes" id="UP001054837"/>
    </source>
</evidence>
<dbReference type="EMBL" id="BPLQ01002703">
    <property type="protein sequence ID" value="GIX95129.1"/>
    <property type="molecule type" value="Genomic_DNA"/>
</dbReference>
<dbReference type="PANTHER" id="PTHR33327:SF3">
    <property type="entry name" value="RNA-DIRECTED DNA POLYMERASE"/>
    <property type="match status" value="1"/>
</dbReference>
<protein>
    <submittedName>
        <fullName evidence="2">Peptidase A2 domain-containing protein</fullName>
    </submittedName>
</protein>
<keyword evidence="3" id="KW-1185">Reference proteome</keyword>
<accession>A0AAV4PEV5</accession>
<proteinExistence type="predicted"/>
<comment type="caution">
    <text evidence="2">The sequence shown here is derived from an EMBL/GenBank/DDBJ whole genome shotgun (WGS) entry which is preliminary data.</text>
</comment>
<dbReference type="PANTHER" id="PTHR33327">
    <property type="entry name" value="ENDONUCLEASE"/>
    <property type="match status" value="1"/>
</dbReference>
<organism evidence="2 3">
    <name type="scientific">Caerostris darwini</name>
    <dbReference type="NCBI Taxonomy" id="1538125"/>
    <lineage>
        <taxon>Eukaryota</taxon>
        <taxon>Metazoa</taxon>
        <taxon>Ecdysozoa</taxon>
        <taxon>Arthropoda</taxon>
        <taxon>Chelicerata</taxon>
        <taxon>Arachnida</taxon>
        <taxon>Araneae</taxon>
        <taxon>Araneomorphae</taxon>
        <taxon>Entelegynae</taxon>
        <taxon>Araneoidea</taxon>
        <taxon>Araneidae</taxon>
        <taxon>Caerostris</taxon>
    </lineage>
</organism>
<dbReference type="Proteomes" id="UP001054837">
    <property type="component" value="Unassembled WGS sequence"/>
</dbReference>